<evidence type="ECO:0000256" key="1">
    <source>
        <dbReference type="SAM" id="MobiDB-lite"/>
    </source>
</evidence>
<feature type="compositionally biased region" description="Low complexity" evidence="1">
    <location>
        <begin position="978"/>
        <end position="1015"/>
    </location>
</feature>
<dbReference type="GO" id="GO:0016020">
    <property type="term" value="C:membrane"/>
    <property type="evidence" value="ECO:0007669"/>
    <property type="project" value="TreeGrafter"/>
</dbReference>
<feature type="compositionally biased region" description="Low complexity" evidence="1">
    <location>
        <begin position="895"/>
        <end position="906"/>
    </location>
</feature>
<feature type="region of interest" description="Disordered" evidence="1">
    <location>
        <begin position="836"/>
        <end position="1040"/>
    </location>
</feature>
<reference evidence="3 4" key="1">
    <citation type="submission" date="2019-07" db="EMBL/GenBank/DDBJ databases">
        <title>Genomes of Cafeteria roenbergensis.</title>
        <authorList>
            <person name="Fischer M.G."/>
            <person name="Hackl T."/>
            <person name="Roman M."/>
        </authorList>
    </citation>
    <scope>NUCLEOTIDE SEQUENCE [LARGE SCALE GENOMIC DNA]</scope>
    <source>
        <strain evidence="3 4">BVI</strain>
    </source>
</reference>
<dbReference type="Proteomes" id="UP000323011">
    <property type="component" value="Unassembled WGS sequence"/>
</dbReference>
<feature type="compositionally biased region" description="Low complexity" evidence="1">
    <location>
        <begin position="1113"/>
        <end position="1123"/>
    </location>
</feature>
<comment type="caution">
    <text evidence="3">The sequence shown here is derived from an EMBL/GenBank/DDBJ whole genome shotgun (WGS) entry which is preliminary data.</text>
</comment>
<feature type="compositionally biased region" description="Low complexity" evidence="1">
    <location>
        <begin position="59"/>
        <end position="68"/>
    </location>
</feature>
<feature type="compositionally biased region" description="Low complexity" evidence="1">
    <location>
        <begin position="1191"/>
        <end position="1208"/>
    </location>
</feature>
<feature type="region of interest" description="Disordered" evidence="1">
    <location>
        <begin position="1054"/>
        <end position="1233"/>
    </location>
</feature>
<feature type="compositionally biased region" description="Low complexity" evidence="1">
    <location>
        <begin position="918"/>
        <end position="932"/>
    </location>
</feature>
<feature type="compositionally biased region" description="Polar residues" evidence="1">
    <location>
        <begin position="1058"/>
        <end position="1077"/>
    </location>
</feature>
<feature type="region of interest" description="Disordered" evidence="1">
    <location>
        <begin position="693"/>
        <end position="712"/>
    </location>
</feature>
<keyword evidence="4" id="KW-1185">Reference proteome</keyword>
<feature type="compositionally biased region" description="Basic and acidic residues" evidence="1">
    <location>
        <begin position="1209"/>
        <end position="1222"/>
    </location>
</feature>
<feature type="compositionally biased region" description="Low complexity" evidence="1">
    <location>
        <begin position="542"/>
        <end position="552"/>
    </location>
</feature>
<evidence type="ECO:0000313" key="4">
    <source>
        <dbReference type="Proteomes" id="UP000323011"/>
    </source>
</evidence>
<name>A0A5A8CJB1_CAFRO</name>
<dbReference type="AlphaFoldDB" id="A0A5A8CJB1"/>
<dbReference type="PANTHER" id="PTHR15048:SF0">
    <property type="entry name" value="STARCH-BINDING DOMAIN-CONTAINING PROTEIN 1"/>
    <property type="match status" value="1"/>
</dbReference>
<sequence length="1233" mass="123864">MQASGDWDEFDDIESGTASLDHGGEGSDIGARRRVRFDEGAESQADSASDPQLPVPAEPRGAAGARQPQRARRVDADAPLGQTTGLDTAPRTRTWHMDEQRRYFVVQGLMACGGLLLLALVLSLVIAALSGGVHRVGPVDGSRFASTGGIRLLSGSVRGSELPSGLGPPPAEQLTSAGFDPIESLAPLSMQGLQRIAGGTASAREAHILVAVTSCCDTLNLTTRLLRNLAVLPDPIHVVVVDDASIDGAPEFLGDLGIEVVENVPETIALGLTHSWNVAWRLFQADQRYTTLWIINNDVLVAPHSFSRLDQAARQTVEPRVVSPMTDALGLGHNPRCPYQNVEEVYFEGPNGTSELELPDALLDALPRSLGDTNQWMINNSIVSVDDVDPDYVLGYFVGFRRDFVQFESQPGHILPPTLLNLGQEDYWFDSGSAGAGGSRPKPAIARRVFVYHDKGSTMREAGSPGDLKTGEDWKRWNHVRDDVARFHDPKHVATNHADGVAPGHGGAGVAFSGGKRAGAASRGGSAGAEARGSEDDDEAGADAAARQQAADAVDRAEAEAAALANAEAAMSASEGDAAGSGSDGSADALIAALTGAGSAGGEQAQAGTGAAPQSAGQIPTPGAGALAGSAGAGQNPDPFDLIKAAATARSDGAGVSSVLPLSPTGGSVAVPSQQQGGLDDAAAQAEDVATSADAIAASSTDPQEQAEARQLAAEARAAAASAKRGPNDVLADAVKQASDAKTSLAARLGDQPGFDAEADQAEAAAEAATVRVRDAIKQASDAEAVSEANLGEAERERARTEEELASIKAALAETELRRAQNAAKLNDARLRVMDEEHEQDAQRALREAKRNADAAAGAAAEGGLGDGASDAADAGAAAQLSAAESEPADPTQTAASGDGASSLADIMRDLGAEGEEQSAGGSAASTPSSGAEETGADSEAQALAAKLARSSAVGGDASAASEDIRVVMDALDGGSQDAGAGDVPAADANADANADAGSGTGGSSDVDAASGRPAGAPPPPPEPPTHAQVPTPSASEQKALERQLEGLTKAIHAEMTGGNTDAVNSASADLTRQISEARSIAAGMSPTSTSDAPDPDVAKGKASGDELGTTGADSAALATAQEAADKKADDAADAAIAQATAAISAAEASAGDEASETDAGKQADAELAAALAAQPASGGDEEAGEGSGSGAADTGADGAADAQADASGGDKEADTDLKEAESMLNAIMGDAA</sequence>
<feature type="compositionally biased region" description="Acidic residues" evidence="1">
    <location>
        <begin position="1"/>
        <end position="14"/>
    </location>
</feature>
<evidence type="ECO:0000256" key="2">
    <source>
        <dbReference type="SAM" id="Phobius"/>
    </source>
</evidence>
<feature type="compositionally biased region" description="Low complexity" evidence="1">
    <location>
        <begin position="1166"/>
        <end position="1179"/>
    </location>
</feature>
<accession>A0A5A8CJB1</accession>
<dbReference type="PANTHER" id="PTHR15048">
    <property type="entry name" value="STARCH-BINDING DOMAIN-CONTAINING PROTEIN 1"/>
    <property type="match status" value="1"/>
</dbReference>
<feature type="region of interest" description="Disordered" evidence="1">
    <location>
        <begin position="1"/>
        <end position="89"/>
    </location>
</feature>
<keyword evidence="2" id="KW-0472">Membrane</keyword>
<feature type="compositionally biased region" description="Low complexity" evidence="1">
    <location>
        <begin position="949"/>
        <end position="962"/>
    </location>
</feature>
<dbReference type="SUPFAM" id="SSF53448">
    <property type="entry name" value="Nucleotide-diphospho-sugar transferases"/>
    <property type="match status" value="1"/>
</dbReference>
<feature type="compositionally biased region" description="Low complexity" evidence="1">
    <location>
        <begin position="868"/>
        <end position="886"/>
    </location>
</feature>
<feature type="compositionally biased region" description="Low complexity" evidence="1">
    <location>
        <begin position="510"/>
        <end position="531"/>
    </location>
</feature>
<dbReference type="EMBL" id="VLTN01000017">
    <property type="protein sequence ID" value="KAA0153165.1"/>
    <property type="molecule type" value="Genomic_DNA"/>
</dbReference>
<dbReference type="Gene3D" id="3.90.550.10">
    <property type="entry name" value="Spore Coat Polysaccharide Biosynthesis Protein SpsA, Chain A"/>
    <property type="match status" value="1"/>
</dbReference>
<feature type="region of interest" description="Disordered" evidence="1">
    <location>
        <begin position="600"/>
        <end position="633"/>
    </location>
</feature>
<evidence type="ECO:0000313" key="3">
    <source>
        <dbReference type="EMBL" id="KAA0153165.1"/>
    </source>
</evidence>
<feature type="compositionally biased region" description="Pro residues" evidence="1">
    <location>
        <begin position="1016"/>
        <end position="1025"/>
    </location>
</feature>
<feature type="region of interest" description="Disordered" evidence="1">
    <location>
        <begin position="495"/>
        <end position="559"/>
    </location>
</feature>
<organism evidence="3 4">
    <name type="scientific">Cafeteria roenbergensis</name>
    <name type="common">Marine flagellate</name>
    <dbReference type="NCBI Taxonomy" id="33653"/>
    <lineage>
        <taxon>Eukaryota</taxon>
        <taxon>Sar</taxon>
        <taxon>Stramenopiles</taxon>
        <taxon>Bigyra</taxon>
        <taxon>Opalozoa</taxon>
        <taxon>Bicosoecida</taxon>
        <taxon>Cafeteriaceae</taxon>
        <taxon>Cafeteria</taxon>
    </lineage>
</organism>
<gene>
    <name evidence="3" type="ORF">FNF29_03354</name>
</gene>
<proteinExistence type="predicted"/>
<keyword evidence="2" id="KW-0812">Transmembrane</keyword>
<feature type="compositionally biased region" description="Basic and acidic residues" evidence="1">
    <location>
        <begin position="836"/>
        <end position="853"/>
    </location>
</feature>
<dbReference type="InterPro" id="IPR029044">
    <property type="entry name" value="Nucleotide-diphossugar_trans"/>
</dbReference>
<keyword evidence="2" id="KW-1133">Transmembrane helix</keyword>
<protein>
    <submittedName>
        <fullName evidence="3">Uncharacterized protein</fullName>
    </submittedName>
</protein>
<feature type="compositionally biased region" description="Low complexity" evidence="1">
    <location>
        <begin position="1134"/>
        <end position="1153"/>
    </location>
</feature>
<feature type="transmembrane region" description="Helical" evidence="2">
    <location>
        <begin position="103"/>
        <end position="129"/>
    </location>
</feature>